<gene>
    <name evidence="1" type="ORF">WKI68_09405</name>
</gene>
<evidence type="ECO:0000313" key="2">
    <source>
        <dbReference type="Proteomes" id="UP001382904"/>
    </source>
</evidence>
<dbReference type="InterPro" id="IPR009003">
    <property type="entry name" value="Peptidase_S1_PA"/>
</dbReference>
<sequence length="108" mass="11521">MYLVGYPAVDGRRDEPAAMRRLFADVYGGKRLQPGRATALLPDGNGGFTMTHDCSTLGGNGGSPVIDLADHRVLGLHVGGRFGSANVAVPLFELTEDPLLERAEVNWV</sequence>
<dbReference type="SUPFAM" id="SSF50494">
    <property type="entry name" value="Trypsin-like serine proteases"/>
    <property type="match status" value="1"/>
</dbReference>
<name>A0ABU8U171_9ACTN</name>
<reference evidence="1 2" key="1">
    <citation type="submission" date="2024-03" db="EMBL/GenBank/DDBJ databases">
        <title>Novel Streptomyces species of biotechnological and ecological value are a feature of Machair soil.</title>
        <authorList>
            <person name="Prole J.R."/>
            <person name="Goodfellow M."/>
            <person name="Allenby N."/>
            <person name="Ward A.C."/>
        </authorList>
    </citation>
    <scope>NUCLEOTIDE SEQUENCE [LARGE SCALE GENOMIC DNA]</scope>
    <source>
        <strain evidence="1 2">MS1.HAVA.3</strain>
    </source>
</reference>
<dbReference type="EMBL" id="JBBKAM010000002">
    <property type="protein sequence ID" value="MEJ8641625.1"/>
    <property type="molecule type" value="Genomic_DNA"/>
</dbReference>
<protein>
    <recommendedName>
        <fullName evidence="3">Serine protease</fullName>
    </recommendedName>
</protein>
<accession>A0ABU8U171</accession>
<dbReference type="InterPro" id="IPR043504">
    <property type="entry name" value="Peptidase_S1_PA_chymotrypsin"/>
</dbReference>
<keyword evidence="2" id="KW-1185">Reference proteome</keyword>
<evidence type="ECO:0000313" key="1">
    <source>
        <dbReference type="EMBL" id="MEJ8641625.1"/>
    </source>
</evidence>
<proteinExistence type="predicted"/>
<dbReference type="Proteomes" id="UP001382904">
    <property type="component" value="Unassembled WGS sequence"/>
</dbReference>
<dbReference type="Gene3D" id="2.40.10.10">
    <property type="entry name" value="Trypsin-like serine proteases"/>
    <property type="match status" value="1"/>
</dbReference>
<comment type="caution">
    <text evidence="1">The sequence shown here is derived from an EMBL/GenBank/DDBJ whole genome shotgun (WGS) entry which is preliminary data.</text>
</comment>
<evidence type="ECO:0008006" key="3">
    <source>
        <dbReference type="Google" id="ProtNLM"/>
    </source>
</evidence>
<organism evidence="1 2">
    <name type="scientific">Streptomyces caledonius</name>
    <dbReference type="NCBI Taxonomy" id="3134107"/>
    <lineage>
        <taxon>Bacteria</taxon>
        <taxon>Bacillati</taxon>
        <taxon>Actinomycetota</taxon>
        <taxon>Actinomycetes</taxon>
        <taxon>Kitasatosporales</taxon>
        <taxon>Streptomycetaceae</taxon>
        <taxon>Streptomyces</taxon>
    </lineage>
</organism>